<dbReference type="EMBL" id="JACVVK020000001">
    <property type="protein sequence ID" value="KAK7508611.1"/>
    <property type="molecule type" value="Genomic_DNA"/>
</dbReference>
<feature type="non-terminal residue" evidence="1">
    <location>
        <position position="1"/>
    </location>
</feature>
<proteinExistence type="predicted"/>
<reference evidence="1 2" key="1">
    <citation type="journal article" date="2023" name="Sci. Data">
        <title>Genome assembly of the Korean intertidal mud-creeper Batillaria attramentaria.</title>
        <authorList>
            <person name="Patra A.K."/>
            <person name="Ho P.T."/>
            <person name="Jun S."/>
            <person name="Lee S.J."/>
            <person name="Kim Y."/>
            <person name="Won Y.J."/>
        </authorList>
    </citation>
    <scope>NUCLEOTIDE SEQUENCE [LARGE SCALE GENOMIC DNA]</scope>
    <source>
        <strain evidence="1">Wonlab-2016</strain>
    </source>
</reference>
<gene>
    <name evidence="1" type="ORF">BaRGS_00000177</name>
</gene>
<feature type="non-terminal residue" evidence="1">
    <location>
        <position position="127"/>
    </location>
</feature>
<dbReference type="Proteomes" id="UP001519460">
    <property type="component" value="Unassembled WGS sequence"/>
</dbReference>
<organism evidence="1 2">
    <name type="scientific">Batillaria attramentaria</name>
    <dbReference type="NCBI Taxonomy" id="370345"/>
    <lineage>
        <taxon>Eukaryota</taxon>
        <taxon>Metazoa</taxon>
        <taxon>Spiralia</taxon>
        <taxon>Lophotrochozoa</taxon>
        <taxon>Mollusca</taxon>
        <taxon>Gastropoda</taxon>
        <taxon>Caenogastropoda</taxon>
        <taxon>Sorbeoconcha</taxon>
        <taxon>Cerithioidea</taxon>
        <taxon>Batillariidae</taxon>
        <taxon>Batillaria</taxon>
    </lineage>
</organism>
<evidence type="ECO:0000313" key="2">
    <source>
        <dbReference type="Proteomes" id="UP001519460"/>
    </source>
</evidence>
<evidence type="ECO:0000313" key="1">
    <source>
        <dbReference type="EMBL" id="KAK7508611.1"/>
    </source>
</evidence>
<protein>
    <submittedName>
        <fullName evidence="1">Uncharacterized protein</fullName>
    </submittedName>
</protein>
<dbReference type="AlphaFoldDB" id="A0ABD0MBT5"/>
<sequence length="127" mass="13708">PGLLSAGCCGDVDVGNGCNKSWSKLTAREKCNRTAGLGWGRGYNDLIDSGYHAYTVICRVCECTKAGVRAMGMGADMRRTKWLMRCGSSVTVDDGGFLVSARISYAAWFRIKDDHDEKLAASSEDSP</sequence>
<name>A0ABD0MBT5_9CAEN</name>
<accession>A0ABD0MBT5</accession>
<keyword evidence="2" id="KW-1185">Reference proteome</keyword>
<comment type="caution">
    <text evidence="1">The sequence shown here is derived from an EMBL/GenBank/DDBJ whole genome shotgun (WGS) entry which is preliminary data.</text>
</comment>